<evidence type="ECO:0000256" key="3">
    <source>
        <dbReference type="ARBA" id="ARBA00022703"/>
    </source>
</evidence>
<dbReference type="PROSITE" id="PS50207">
    <property type="entry name" value="CASPASE_P10"/>
    <property type="match status" value="1"/>
</dbReference>
<dbReference type="PRINTS" id="PR00376">
    <property type="entry name" value="IL1BCENZYME"/>
</dbReference>
<evidence type="ECO:0000256" key="1">
    <source>
        <dbReference type="ARBA" id="ARBA00010134"/>
    </source>
</evidence>
<dbReference type="InterPro" id="IPR015917">
    <property type="entry name" value="Pept_C14A"/>
</dbReference>
<keyword evidence="4" id="KW-0378">Hydrolase</keyword>
<feature type="active site" evidence="7">
    <location>
        <position position="325"/>
    </location>
</feature>
<dbReference type="SMART" id="SM00115">
    <property type="entry name" value="CASc"/>
    <property type="match status" value="1"/>
</dbReference>
<dbReference type="CTD" id="39173"/>
<protein>
    <submittedName>
        <fullName evidence="12">Caspase Dronc</fullName>
    </submittedName>
</protein>
<dbReference type="GO" id="GO:0004197">
    <property type="term" value="F:cysteine-type endopeptidase activity"/>
    <property type="evidence" value="ECO:0007669"/>
    <property type="project" value="InterPro"/>
</dbReference>
<evidence type="ECO:0000256" key="4">
    <source>
        <dbReference type="ARBA" id="ARBA00022801"/>
    </source>
</evidence>
<dbReference type="Pfam" id="PF00656">
    <property type="entry name" value="Peptidase_C14"/>
    <property type="match status" value="1"/>
</dbReference>
<keyword evidence="3" id="KW-0053">Apoptosis</keyword>
<dbReference type="InterPro" id="IPR011600">
    <property type="entry name" value="Pept_C14_caspase"/>
</dbReference>
<name>A0A6P8X3J1_DROAB</name>
<evidence type="ECO:0000256" key="5">
    <source>
        <dbReference type="ARBA" id="ARBA00022807"/>
    </source>
</evidence>
<evidence type="ECO:0000256" key="6">
    <source>
        <dbReference type="ARBA" id="ARBA00023145"/>
    </source>
</evidence>
<dbReference type="InterPro" id="IPR033139">
    <property type="entry name" value="Caspase_cys_AS"/>
</dbReference>
<evidence type="ECO:0000259" key="10">
    <source>
        <dbReference type="PROSITE" id="PS50208"/>
    </source>
</evidence>
<evidence type="ECO:0000256" key="7">
    <source>
        <dbReference type="PIRSR" id="PIRSR038001-1"/>
    </source>
</evidence>
<evidence type="ECO:0000313" key="12">
    <source>
        <dbReference type="RefSeq" id="XP_034106313.1"/>
    </source>
</evidence>
<dbReference type="GO" id="GO:0006915">
    <property type="term" value="P:apoptotic process"/>
    <property type="evidence" value="ECO:0007669"/>
    <property type="project" value="UniProtKB-KW"/>
</dbReference>
<dbReference type="GO" id="GO:0006508">
    <property type="term" value="P:proteolysis"/>
    <property type="evidence" value="ECO:0007669"/>
    <property type="project" value="UniProtKB-KW"/>
</dbReference>
<dbReference type="PROSITE" id="PS01122">
    <property type="entry name" value="CASPASE_CYS"/>
    <property type="match status" value="1"/>
</dbReference>
<dbReference type="InterPro" id="IPR011029">
    <property type="entry name" value="DEATH-like_dom_sf"/>
</dbReference>
<feature type="active site" evidence="7">
    <location>
        <position position="278"/>
    </location>
</feature>
<sequence>MAMEVEPERELGMLQKHRKHIESNITKLINCTDYKALMTESVNIGLLTLTMRHNIEELNTGEAYNKSAVDLQHEQHRKYFEKITKRGPHAYEALKTVFKRLRLMDALRILESVDDSNGGDFISLSNNNQQRNSHLSQIVNNNNNSNSLDADIVDNRLKPTDPSWILQPYTQPLPDETRVVQKSDCIHTDKLPVYKMQSQHNRGVLLIVNIIDFPNIDRKRKGAEGDGKSLIHVFREFGFTVFNYDNLNQEEFFSTLQKLTKSEYVQRTECFVLVLMTHGMRVNEKDRVEFKDGSICDVTKITEHFQADKCPHLHDKPKVLIFPFCRGEQPDAGRHVQLMPQPQPQIDTDSISSTNINVPTLNNLLVAYASIPGYETHRDEETGSWYIQKLCDIFARNAHNTCLEDMLKLIQDAVGNMRTREGNLQTAQYENNGFSKKLYFNPGFYLGKNNTAN</sequence>
<dbReference type="InterPro" id="IPR002138">
    <property type="entry name" value="Pept_C14_p10"/>
</dbReference>
<gene>
    <name evidence="12" type="primary">LOC117569309</name>
</gene>
<dbReference type="InterPro" id="IPR029030">
    <property type="entry name" value="Caspase-like_dom_sf"/>
</dbReference>
<dbReference type="OrthoDB" id="6097640at2759"/>
<dbReference type="AlphaFoldDB" id="A0A6P8X3J1"/>
<reference evidence="12" key="1">
    <citation type="submission" date="2025-08" db="UniProtKB">
        <authorList>
            <consortium name="RefSeq"/>
        </authorList>
    </citation>
    <scope>IDENTIFICATION</scope>
    <source>
        <strain evidence="12">15112-1751.03</strain>
        <tissue evidence="12">Whole Adult</tissue>
    </source>
</reference>
<comment type="similarity">
    <text evidence="1 8">Belongs to the peptidase C14A family.</text>
</comment>
<organism evidence="11 12">
    <name type="scientific">Drosophila albomicans</name>
    <name type="common">Fruit fly</name>
    <dbReference type="NCBI Taxonomy" id="7291"/>
    <lineage>
        <taxon>Eukaryota</taxon>
        <taxon>Metazoa</taxon>
        <taxon>Ecdysozoa</taxon>
        <taxon>Arthropoda</taxon>
        <taxon>Hexapoda</taxon>
        <taxon>Insecta</taxon>
        <taxon>Pterygota</taxon>
        <taxon>Neoptera</taxon>
        <taxon>Endopterygota</taxon>
        <taxon>Diptera</taxon>
        <taxon>Brachycera</taxon>
        <taxon>Muscomorpha</taxon>
        <taxon>Ephydroidea</taxon>
        <taxon>Drosophilidae</taxon>
        <taxon>Drosophila</taxon>
    </lineage>
</organism>
<keyword evidence="2" id="KW-0645">Protease</keyword>
<keyword evidence="5" id="KW-0788">Thiol protease</keyword>
<dbReference type="Gene3D" id="3.40.50.1460">
    <property type="match status" value="1"/>
</dbReference>
<accession>A0A6P8X3J1</accession>
<evidence type="ECO:0000259" key="9">
    <source>
        <dbReference type="PROSITE" id="PS50207"/>
    </source>
</evidence>
<evidence type="ECO:0000313" key="11">
    <source>
        <dbReference type="Proteomes" id="UP000515160"/>
    </source>
</evidence>
<dbReference type="InterPro" id="IPR002398">
    <property type="entry name" value="Pept_C14"/>
</dbReference>
<proteinExistence type="inferred from homology"/>
<dbReference type="PROSITE" id="PS50208">
    <property type="entry name" value="CASPASE_P20"/>
    <property type="match status" value="1"/>
</dbReference>
<dbReference type="Proteomes" id="UP000515160">
    <property type="component" value="Chromosome 3"/>
</dbReference>
<dbReference type="Gene3D" id="1.10.533.10">
    <property type="entry name" value="Death Domain, Fas"/>
    <property type="match status" value="1"/>
</dbReference>
<dbReference type="InterPro" id="IPR001309">
    <property type="entry name" value="Pept_C14_p20"/>
</dbReference>
<feature type="domain" description="Caspase family p20" evidence="10">
    <location>
        <begin position="201"/>
        <end position="329"/>
    </location>
</feature>
<feature type="domain" description="Caspase family p10" evidence="9">
    <location>
        <begin position="354"/>
        <end position="442"/>
    </location>
</feature>
<dbReference type="PANTHER" id="PTHR47901:SF8">
    <property type="entry name" value="CASPASE-3"/>
    <property type="match status" value="1"/>
</dbReference>
<keyword evidence="6" id="KW-0865">Zymogen</keyword>
<dbReference type="GeneID" id="117569309"/>
<dbReference type="PIRSF" id="PIRSF038001">
    <property type="entry name" value="Caspase_ICE"/>
    <property type="match status" value="1"/>
</dbReference>
<dbReference type="SUPFAM" id="SSF52129">
    <property type="entry name" value="Caspase-like"/>
    <property type="match status" value="1"/>
</dbReference>
<keyword evidence="11" id="KW-1185">Reference proteome</keyword>
<evidence type="ECO:0000256" key="8">
    <source>
        <dbReference type="RuleBase" id="RU003971"/>
    </source>
</evidence>
<dbReference type="PANTHER" id="PTHR47901">
    <property type="entry name" value="CASPASE RECRUITMENT DOMAIN-CONTAINING PROTEIN 18"/>
    <property type="match status" value="1"/>
</dbReference>
<dbReference type="RefSeq" id="XP_034106313.1">
    <property type="nucleotide sequence ID" value="XM_034250422.2"/>
</dbReference>
<evidence type="ECO:0000256" key="2">
    <source>
        <dbReference type="ARBA" id="ARBA00022670"/>
    </source>
</evidence>